<evidence type="ECO:0000256" key="9">
    <source>
        <dbReference type="ARBA" id="ARBA00043187"/>
    </source>
</evidence>
<dbReference type="Gene3D" id="1.10.4080.10">
    <property type="entry name" value="ADP-ribosylation/Crystallin J1"/>
    <property type="match status" value="1"/>
</dbReference>
<dbReference type="InterPro" id="IPR015943">
    <property type="entry name" value="WD40/YVTN_repeat-like_dom_sf"/>
</dbReference>
<accession>A0ABQ8UEB0</accession>
<dbReference type="Pfam" id="PF00400">
    <property type="entry name" value="WD40"/>
    <property type="match status" value="1"/>
</dbReference>
<evidence type="ECO:0000256" key="3">
    <source>
        <dbReference type="ARBA" id="ARBA00022801"/>
    </source>
</evidence>
<keyword evidence="14" id="KW-1185">Reference proteome</keyword>
<evidence type="ECO:0000256" key="12">
    <source>
        <dbReference type="PROSITE-ProRule" id="PRU00221"/>
    </source>
</evidence>
<feature type="repeat" description="WD" evidence="12">
    <location>
        <begin position="612"/>
        <end position="630"/>
    </location>
</feature>
<comment type="similarity">
    <text evidence="1">Belongs to the ADP-ribosylglycohydrolase family.</text>
</comment>
<evidence type="ECO:0000256" key="7">
    <source>
        <dbReference type="ARBA" id="ARBA00042722"/>
    </source>
</evidence>
<dbReference type="EMBL" id="JAPMOS010000095">
    <property type="protein sequence ID" value="KAJ4455705.1"/>
    <property type="molecule type" value="Genomic_DNA"/>
</dbReference>
<evidence type="ECO:0000256" key="1">
    <source>
        <dbReference type="ARBA" id="ARBA00010702"/>
    </source>
</evidence>
<evidence type="ECO:0000313" key="14">
    <source>
        <dbReference type="Proteomes" id="UP001141327"/>
    </source>
</evidence>
<comment type="caution">
    <text evidence="13">The sequence shown here is derived from an EMBL/GenBank/DDBJ whole genome shotgun (WGS) entry which is preliminary data.</text>
</comment>
<dbReference type="SMART" id="SM00320">
    <property type="entry name" value="WD40"/>
    <property type="match status" value="5"/>
</dbReference>
<dbReference type="InterPro" id="IPR050792">
    <property type="entry name" value="ADP-ribosylglycohydrolase"/>
</dbReference>
<proteinExistence type="inferred from homology"/>
<evidence type="ECO:0000256" key="10">
    <source>
        <dbReference type="ARBA" id="ARBA00043193"/>
    </source>
</evidence>
<dbReference type="InterPro" id="IPR005502">
    <property type="entry name" value="Ribosyl_crysJ1"/>
</dbReference>
<evidence type="ECO:0000256" key="8">
    <source>
        <dbReference type="ARBA" id="ARBA00042850"/>
    </source>
</evidence>
<dbReference type="SUPFAM" id="SSF50969">
    <property type="entry name" value="YVTN repeat-like/Quinoprotein amine dehydrogenase"/>
    <property type="match status" value="1"/>
</dbReference>
<organism evidence="13 14">
    <name type="scientific">Paratrimastix pyriformis</name>
    <dbReference type="NCBI Taxonomy" id="342808"/>
    <lineage>
        <taxon>Eukaryota</taxon>
        <taxon>Metamonada</taxon>
        <taxon>Preaxostyla</taxon>
        <taxon>Paratrimastigidae</taxon>
        <taxon>Paratrimastix</taxon>
    </lineage>
</organism>
<dbReference type="PANTHER" id="PTHR16222">
    <property type="entry name" value="ADP-RIBOSYLGLYCOHYDROLASE"/>
    <property type="match status" value="1"/>
</dbReference>
<dbReference type="Pfam" id="PF03747">
    <property type="entry name" value="ADP_ribosyl_GH"/>
    <property type="match status" value="1"/>
</dbReference>
<protein>
    <recommendedName>
        <fullName evidence="4">ADP-ribosylhydrolase ARH3</fullName>
        <ecNumber evidence="2">3.2.1.143</ecNumber>
    </recommendedName>
    <alternativeName>
        <fullName evidence="5">ADP-ribose glycohydrolase ARH3</fullName>
    </alternativeName>
    <alternativeName>
        <fullName evidence="6">ADP-ribosylhydrolase 3</fullName>
    </alternativeName>
    <alternativeName>
        <fullName evidence="9">O-acetyl-ADP-ribose deacetylase ARH3</fullName>
    </alternativeName>
    <alternativeName>
        <fullName evidence="10">Poly(ADP-ribose) glycohydrolase ARH3</fullName>
    </alternativeName>
    <alternativeName>
        <fullName evidence="8">[Protein ADP-ribosylarginine] hydrolase-like protein 2</fullName>
    </alternativeName>
    <alternativeName>
        <fullName evidence="7">[Protein ADP-ribosylserine] hydrolase</fullName>
    </alternativeName>
</protein>
<dbReference type="SUPFAM" id="SSF50978">
    <property type="entry name" value="WD40 repeat-like"/>
    <property type="match status" value="1"/>
</dbReference>
<dbReference type="InterPro" id="IPR036322">
    <property type="entry name" value="WD40_repeat_dom_sf"/>
</dbReference>
<dbReference type="InterPro" id="IPR011044">
    <property type="entry name" value="Quino_amine_DH_bsu"/>
</dbReference>
<reference evidence="13" key="1">
    <citation type="journal article" date="2022" name="bioRxiv">
        <title>Genomics of Preaxostyla Flagellates Illuminates Evolutionary Transitions and the Path Towards Mitochondrial Loss.</title>
        <authorList>
            <person name="Novak L.V.F."/>
            <person name="Treitli S.C."/>
            <person name="Pyrih J."/>
            <person name="Halakuc P."/>
            <person name="Pipaliya S.V."/>
            <person name="Vacek V."/>
            <person name="Brzon O."/>
            <person name="Soukal P."/>
            <person name="Eme L."/>
            <person name="Dacks J.B."/>
            <person name="Karnkowska A."/>
            <person name="Elias M."/>
            <person name="Hampl V."/>
        </authorList>
    </citation>
    <scope>NUCLEOTIDE SEQUENCE</scope>
    <source>
        <strain evidence="13">RCP-MX</strain>
    </source>
</reference>
<evidence type="ECO:0000256" key="6">
    <source>
        <dbReference type="ARBA" id="ARBA00042471"/>
    </source>
</evidence>
<keyword evidence="12" id="KW-0853">WD repeat</keyword>
<evidence type="ECO:0000256" key="2">
    <source>
        <dbReference type="ARBA" id="ARBA00012255"/>
    </source>
</evidence>
<evidence type="ECO:0000256" key="4">
    <source>
        <dbReference type="ARBA" id="ARBA00041057"/>
    </source>
</evidence>
<dbReference type="SUPFAM" id="SSF101478">
    <property type="entry name" value="ADP-ribosylglycohydrolase"/>
    <property type="match status" value="1"/>
</dbReference>
<name>A0ABQ8UEB0_9EUKA</name>
<comment type="catalytic activity">
    <reaction evidence="11">
        <text>alpha-NAD(+) + H2O = ADP-D-ribose + nicotinamide + H(+)</text>
        <dbReference type="Rhea" id="RHEA:68792"/>
        <dbReference type="ChEBI" id="CHEBI:15377"/>
        <dbReference type="ChEBI" id="CHEBI:15378"/>
        <dbReference type="ChEBI" id="CHEBI:17154"/>
        <dbReference type="ChEBI" id="CHEBI:57967"/>
        <dbReference type="ChEBI" id="CHEBI:77017"/>
    </reaction>
</comment>
<dbReference type="Proteomes" id="UP001141327">
    <property type="component" value="Unassembled WGS sequence"/>
</dbReference>
<dbReference type="Gene3D" id="2.130.10.10">
    <property type="entry name" value="YVTN repeat-like/Quinoprotein amine dehydrogenase"/>
    <property type="match status" value="2"/>
</dbReference>
<evidence type="ECO:0000256" key="11">
    <source>
        <dbReference type="ARBA" id="ARBA00049015"/>
    </source>
</evidence>
<dbReference type="InterPro" id="IPR036705">
    <property type="entry name" value="Ribosyl_crysJ1_sf"/>
</dbReference>
<evidence type="ECO:0000313" key="13">
    <source>
        <dbReference type="EMBL" id="KAJ4455705.1"/>
    </source>
</evidence>
<dbReference type="PROSITE" id="PS50082">
    <property type="entry name" value="WD_REPEATS_2"/>
    <property type="match status" value="1"/>
</dbReference>
<dbReference type="InterPro" id="IPR001680">
    <property type="entry name" value="WD40_rpt"/>
</dbReference>
<evidence type="ECO:0000256" key="5">
    <source>
        <dbReference type="ARBA" id="ARBA00042398"/>
    </source>
</evidence>
<sequence>MVDAVYEDRAVGALLGAMVGDALGAAGEFNTRESMLRRFPPDGWVREMSSNASGTHVPGTYTDDTEMTIALAQSLNICHKICAEHVSHLHALAFNTSNRGYAKGAALTLQRLYDGWDFRKTGRSVFPQGSYANGGCMRISPVGLAFRHATDEVLWKAVEYAIMATHCHPEGIDGAFLQAKAVAYCALYRDPIDRFDGLAFLRTLQASAHTDRLRGMMQKLVDLLPRADGREDYDIFKEFCEVSQDTGDIFQISACEAVGCALWTVARYAQHPAEGLMRLIACGGDADTVGSMAAAIFGALHGLSWLPPRWLDRLESSAPTAAVPSGRALLQAEARRLATLDLGRDPPARDPAGAWLSHPDVVLMWDGPQDDLPLCVERRAKQAQLRHDYQLVPVPTTAAATAPAPPGCERAPPRLLAADFSLRHEGPLHQLLPLPAPPAPTAAVLAGGEDGLRVWSLAAPVRQWAADGTHGAVRVWCWHWEDEREAGQQGGREQERQLQRRLRVWTGDQSGEVHEWLLTITASGATQPASPVTLAHICTLPNAAGPSSGVAAVRKAPVGLCLWQPDVLVGAMGDCSLAVWRRASPGCWHCLAHIRAHTRPLTGLLRLRLPTSDDLLATASLDGTVRLWSLAPLLAAGAGDKAAAERAAGVGLLRTGHQGGVVALGAMAEEGRLVTCGKDGLRHWDLTATTPVLLAHHPDQPNITCLAITPRWLVTGSSDHSLCLRPRRASVPATLIRQAHTTALTALCPLAAPYDHLLASGAAGGELYLWDLEARRSLAVMRGGTRGPTVATGALVPLPTTADEQQQQPQHQQQQQQQQQQRQVLVVGYEDRFVRQFALMPSVLGGELPQTPAAAADPADAPWPSPLSLPSSLHTAELSRLLHLWPLVHSPEQLARDYGAAEAAEMTEGLRGQGLTALLPCLAQPGVATRWRHFVGWCRSENPDTLSDPTAVFARYAAHLGRVRTYRALALTPAQHAHILAQNAIASTGHLRASPAVVLQTLRQEGLRKVVVARLYIGLGLVPCDPSISLHDDCETTLTIASGYLEADRRVYLYEVHVPVVETVGWTVNEVSLRSEPVVGQPMDPSRWFCFHRVWFDGCNPRTERYGLLEVAFLKERLVSLRVFENRAQIEEVVGPFREHQRQLHEANPG</sequence>
<keyword evidence="3" id="KW-0378">Hydrolase</keyword>
<gene>
    <name evidence="13" type="ORF">PAPYR_9262</name>
</gene>
<dbReference type="EC" id="3.2.1.143" evidence="2"/>
<dbReference type="PANTHER" id="PTHR16222:SF24">
    <property type="entry name" value="ADP-RIBOSYLHYDROLASE ARH3"/>
    <property type="match status" value="1"/>
</dbReference>